<dbReference type="HAMAP" id="MF_01011">
    <property type="entry name" value="RNA_methyltr_TrmA"/>
    <property type="match status" value="1"/>
</dbReference>
<dbReference type="InterPro" id="IPR029063">
    <property type="entry name" value="SAM-dependent_MTases_sf"/>
</dbReference>
<reference evidence="11" key="1">
    <citation type="journal article" date="2014" name="Environ. Microbiol.">
        <title>Comparative genomics of the marine bacterial genus Glaciecola reveals the high degree of genomic diversity and genomic characteristic for cold adaptation.</title>
        <authorList>
            <person name="Qin Q.L."/>
            <person name="Xie B.B."/>
            <person name="Yu Y."/>
            <person name="Shu Y.L."/>
            <person name="Rong J.C."/>
            <person name="Zhang Y.J."/>
            <person name="Zhao D.L."/>
            <person name="Chen X.L."/>
            <person name="Zhang X.Y."/>
            <person name="Chen B."/>
            <person name="Zhou B.C."/>
            <person name="Zhang Y.Z."/>
        </authorList>
    </citation>
    <scope>NUCLEOTIDE SEQUENCE [LARGE SCALE GENOMIC DNA]</scope>
    <source>
        <strain evidence="11">ACAM 615</strain>
    </source>
</reference>
<proteinExistence type="inferred from homology"/>
<dbReference type="Gene3D" id="3.40.50.150">
    <property type="entry name" value="Vaccinia Virus protein VP39"/>
    <property type="match status" value="1"/>
</dbReference>
<dbReference type="PROSITE" id="PS01230">
    <property type="entry name" value="TRMA_1"/>
    <property type="match status" value="1"/>
</dbReference>
<feature type="binding site" evidence="7 8">
    <location>
        <position position="236"/>
    </location>
    <ligand>
        <name>S-adenosyl-L-methionine</name>
        <dbReference type="ChEBI" id="CHEBI:59789"/>
    </ligand>
</feature>
<feature type="active site" description="Proton acceptor" evidence="7">
    <location>
        <position position="355"/>
    </location>
</feature>
<comment type="caution">
    <text evidence="10">The sequence shown here is derived from an EMBL/GenBank/DDBJ whole genome shotgun (WGS) entry which is preliminary data.</text>
</comment>
<evidence type="ECO:0000256" key="2">
    <source>
        <dbReference type="ARBA" id="ARBA00022679"/>
    </source>
</evidence>
<dbReference type="RefSeq" id="WP_006011937.1">
    <property type="nucleotide sequence ID" value="NZ_AUAV01000014.1"/>
</dbReference>
<dbReference type="GO" id="GO:0019843">
    <property type="term" value="F:rRNA binding"/>
    <property type="evidence" value="ECO:0007669"/>
    <property type="project" value="TreeGrafter"/>
</dbReference>
<dbReference type="GO" id="GO:0005829">
    <property type="term" value="C:cytosol"/>
    <property type="evidence" value="ECO:0007669"/>
    <property type="project" value="TreeGrafter"/>
</dbReference>
<evidence type="ECO:0000256" key="1">
    <source>
        <dbReference type="ARBA" id="ARBA00022603"/>
    </source>
</evidence>
<dbReference type="CDD" id="cd02440">
    <property type="entry name" value="AdoMet_MTases"/>
    <property type="match status" value="1"/>
</dbReference>
<comment type="function">
    <text evidence="7">Dual-specificity methyltransferase that catalyzes the formation of 5-methyluridine at position 54 (m5U54) in all tRNAs, and that of position 341 (m5U341) in tmRNA (transfer-mRNA).</text>
</comment>
<dbReference type="InterPro" id="IPR011869">
    <property type="entry name" value="TrmA_MeTrfase"/>
</dbReference>
<comment type="catalytic activity">
    <reaction evidence="5 7">
        <text>uridine(341) in tmRNA + S-adenosyl-L-methionine = 5-methyluridine(341) in tmRNA + S-adenosyl-L-homocysteine + H(+)</text>
        <dbReference type="Rhea" id="RHEA:43612"/>
        <dbReference type="Rhea" id="RHEA-COMP:10630"/>
        <dbReference type="Rhea" id="RHEA-COMP:10631"/>
        <dbReference type="ChEBI" id="CHEBI:15378"/>
        <dbReference type="ChEBI" id="CHEBI:57856"/>
        <dbReference type="ChEBI" id="CHEBI:59789"/>
        <dbReference type="ChEBI" id="CHEBI:65315"/>
        <dbReference type="ChEBI" id="CHEBI:74447"/>
    </reaction>
</comment>
<name>K6YZ82_9ALTE</name>
<dbReference type="PANTHER" id="PTHR47790">
    <property type="entry name" value="TRNA/TMRNA (URACIL-C(5))-METHYLTRANSFERASE"/>
    <property type="match status" value="1"/>
</dbReference>
<evidence type="ECO:0000313" key="11">
    <source>
        <dbReference type="Proteomes" id="UP000006251"/>
    </source>
</evidence>
<comment type="catalytic activity">
    <reaction evidence="6 7">
        <text>uridine(54) in tRNA + S-adenosyl-L-methionine = 5-methyluridine(54) in tRNA + S-adenosyl-L-homocysteine + H(+)</text>
        <dbReference type="Rhea" id="RHEA:42712"/>
        <dbReference type="Rhea" id="RHEA-COMP:10167"/>
        <dbReference type="Rhea" id="RHEA-COMP:10193"/>
        <dbReference type="ChEBI" id="CHEBI:15378"/>
        <dbReference type="ChEBI" id="CHEBI:57856"/>
        <dbReference type="ChEBI" id="CHEBI:59789"/>
        <dbReference type="ChEBI" id="CHEBI:65315"/>
        <dbReference type="ChEBI" id="CHEBI:74447"/>
        <dbReference type="EC" id="2.1.1.35"/>
    </reaction>
</comment>
<dbReference type="GO" id="GO:0030488">
    <property type="term" value="P:tRNA methylation"/>
    <property type="evidence" value="ECO:0007669"/>
    <property type="project" value="UniProtKB-UniRule"/>
</dbReference>
<feature type="binding site" evidence="7 8">
    <location>
        <position position="215"/>
    </location>
    <ligand>
        <name>S-adenosyl-L-methionine</name>
        <dbReference type="ChEBI" id="CHEBI:59789"/>
    </ligand>
</feature>
<dbReference type="GO" id="GO:0000049">
    <property type="term" value="F:tRNA binding"/>
    <property type="evidence" value="ECO:0007669"/>
    <property type="project" value="TreeGrafter"/>
</dbReference>
<dbReference type="STRING" id="1121922.GCA_000428905_02777"/>
<keyword evidence="2 7" id="KW-0808">Transferase</keyword>
<keyword evidence="4 7" id="KW-0819">tRNA processing</keyword>
<dbReference type="SUPFAM" id="SSF53335">
    <property type="entry name" value="S-adenosyl-L-methionine-dependent methyltransferases"/>
    <property type="match status" value="1"/>
</dbReference>
<dbReference type="OrthoDB" id="9804590at2"/>
<dbReference type="AlphaFoldDB" id="K6YZ82"/>
<evidence type="ECO:0000256" key="8">
    <source>
        <dbReference type="PROSITE-ProRule" id="PRU01024"/>
    </source>
</evidence>
<feature type="active site" description="Nucleophile" evidence="7 8">
    <location>
        <position position="321"/>
    </location>
</feature>
<feature type="binding site" evidence="7 8">
    <location>
        <position position="296"/>
    </location>
    <ligand>
        <name>S-adenosyl-L-methionine</name>
        <dbReference type="ChEBI" id="CHEBI:59789"/>
    </ligand>
</feature>
<dbReference type="Proteomes" id="UP000006251">
    <property type="component" value="Unassembled WGS sequence"/>
</dbReference>
<dbReference type="GO" id="GO:0030697">
    <property type="term" value="F:tRNA (uracil(54)-C5)-methyltransferase activity, S-adenosyl methionine-dependent"/>
    <property type="evidence" value="ECO:0007669"/>
    <property type="project" value="UniProtKB-UniRule"/>
</dbReference>
<dbReference type="InterPro" id="IPR010280">
    <property type="entry name" value="U5_MeTrfase_fam"/>
</dbReference>
<keyword evidence="11" id="KW-1185">Reference proteome</keyword>
<feature type="active site" evidence="9">
    <location>
        <position position="321"/>
    </location>
</feature>
<keyword evidence="1 7" id="KW-0489">Methyltransferase</keyword>
<keyword evidence="3 7" id="KW-0949">S-adenosyl-L-methionine</keyword>
<accession>K6YZ82</accession>
<dbReference type="FunFam" id="3.40.50.150:FF:000012">
    <property type="entry name" value="tRNA/tmRNA (uracil-C(5))-methyltransferase"/>
    <property type="match status" value="1"/>
</dbReference>
<evidence type="ECO:0000256" key="6">
    <source>
        <dbReference type="ARBA" id="ARBA00052788"/>
    </source>
</evidence>
<gene>
    <name evidence="7 10" type="primary">trmA</name>
    <name evidence="10" type="ORF">GPAL_2405</name>
</gene>
<dbReference type="EMBL" id="BAEQ01000042">
    <property type="protein sequence ID" value="GAC29266.1"/>
    <property type="molecule type" value="Genomic_DNA"/>
</dbReference>
<evidence type="ECO:0000256" key="4">
    <source>
        <dbReference type="ARBA" id="ARBA00022694"/>
    </source>
</evidence>
<dbReference type="Gene3D" id="2.40.50.1070">
    <property type="match status" value="1"/>
</dbReference>
<feature type="binding site" evidence="7 8">
    <location>
        <position position="187"/>
    </location>
    <ligand>
        <name>S-adenosyl-L-methionine</name>
        <dbReference type="ChEBI" id="CHEBI:59789"/>
    </ligand>
</feature>
<evidence type="ECO:0000256" key="7">
    <source>
        <dbReference type="HAMAP-Rule" id="MF_01011"/>
    </source>
</evidence>
<evidence type="ECO:0000256" key="9">
    <source>
        <dbReference type="PROSITE-ProRule" id="PRU10015"/>
    </source>
</evidence>
<dbReference type="NCBIfam" id="TIGR02143">
    <property type="entry name" value="trmA_only"/>
    <property type="match status" value="1"/>
</dbReference>
<dbReference type="PROSITE" id="PS51687">
    <property type="entry name" value="SAM_MT_RNA_M5U"/>
    <property type="match status" value="1"/>
</dbReference>
<organism evidence="10 11">
    <name type="scientific">Brumicola pallidula DSM 14239 = ACAM 615</name>
    <dbReference type="NCBI Taxonomy" id="1121922"/>
    <lineage>
        <taxon>Bacteria</taxon>
        <taxon>Pseudomonadati</taxon>
        <taxon>Pseudomonadota</taxon>
        <taxon>Gammaproteobacteria</taxon>
        <taxon>Alteromonadales</taxon>
        <taxon>Alteromonadaceae</taxon>
        <taxon>Brumicola</taxon>
    </lineage>
</organism>
<feature type="binding site" evidence="7">
    <location>
        <position position="220"/>
    </location>
    <ligand>
        <name>S-adenosyl-L-methionine</name>
        <dbReference type="ChEBI" id="CHEBI:59789"/>
    </ligand>
</feature>
<dbReference type="InterPro" id="IPR030390">
    <property type="entry name" value="MeTrfase_TrmA_AS"/>
</dbReference>
<dbReference type="EC" id="2.1.1.35" evidence="7"/>
<dbReference type="PANTHER" id="PTHR47790:SF2">
    <property type="entry name" value="TRNA_TMRNA (URACIL-C(5))-METHYLTRANSFERASE"/>
    <property type="match status" value="1"/>
</dbReference>
<protein>
    <recommendedName>
        <fullName evidence="7">tRNA/tmRNA (uracil-C(5))-methyltransferase</fullName>
        <ecNumber evidence="7">2.1.1.35</ecNumber>
    </recommendedName>
    <alternativeName>
        <fullName evidence="7">tRNA (uracil(54)-C(5))-methyltransferase</fullName>
    </alternativeName>
    <alternativeName>
        <fullName evidence="7">tRNA(m5U54)-methyltransferase</fullName>
        <shortName evidence="7">RUMT</shortName>
    </alternativeName>
    <alternativeName>
        <fullName evidence="7">tmRNA (uracil(341)-C(5))-methyltransferase</fullName>
    </alternativeName>
</protein>
<dbReference type="FunFam" id="2.40.50.1070:FF:000001">
    <property type="entry name" value="tRNA/tmRNA (uracil-C(5))-methyltransferase"/>
    <property type="match status" value="1"/>
</dbReference>
<evidence type="ECO:0000256" key="3">
    <source>
        <dbReference type="ARBA" id="ARBA00022691"/>
    </source>
</evidence>
<sequence length="364" mass="42199">MSHQLAEKYQQQLDEKTNRVINLLSSFYQSDIDIYASQPTHFRMRAEFRIWHDGLDTYHIMFDKMNKEQYRVDQLDAASEIINKGMALMTAAFKGNEILRRKLFQVDYLSTLTEELLVTLVYHKALDQTWEDEIKQLKATLPSNLKISFIGRSKKQKVMLDNDFVIEELCINKRIYQFKQIENSFTQPNARVNCNMIEWSMARVTEKNRDLLELYCGAGNFSVPLASCFKNVLATEISKTSVNAAQFNIEMNGVDNLTIVRLSSEEFVEAMSGVREFRRLSSIDLTKYDFSTVLVDPPRAGIDDKTLDLIQQFDSIIYISCNPITLVENLESLCLTHEIKRAAVFDQFPFTDHIESGVYLERRL</sequence>
<evidence type="ECO:0000313" key="10">
    <source>
        <dbReference type="EMBL" id="GAC29266.1"/>
    </source>
</evidence>
<evidence type="ECO:0000256" key="5">
    <source>
        <dbReference type="ARBA" id="ARBA00051255"/>
    </source>
</evidence>
<dbReference type="Pfam" id="PF05958">
    <property type="entry name" value="tRNA_U5-meth_tr"/>
    <property type="match status" value="1"/>
</dbReference>
<comment type="similarity">
    <text evidence="7">Belongs to the class I-like SAM-binding methyltransferase superfamily. RNA M5U methyltransferase family. TrmA subfamily.</text>
</comment>